<reference evidence="7 8" key="1">
    <citation type="submission" date="2016-10" db="EMBL/GenBank/DDBJ databases">
        <authorList>
            <person name="de Groot N.N."/>
        </authorList>
    </citation>
    <scope>NUCLEOTIDE SEQUENCE [LARGE SCALE GENOMIC DNA]</scope>
    <source>
        <strain evidence="7 8">DSM 28286</strain>
    </source>
</reference>
<proteinExistence type="predicted"/>
<dbReference type="Proteomes" id="UP000199031">
    <property type="component" value="Unassembled WGS sequence"/>
</dbReference>
<keyword evidence="2 5" id="KW-0812">Transmembrane</keyword>
<evidence type="ECO:0000256" key="2">
    <source>
        <dbReference type="ARBA" id="ARBA00022692"/>
    </source>
</evidence>
<dbReference type="Pfam" id="PF04138">
    <property type="entry name" value="GtrA_DPMS_TM"/>
    <property type="match status" value="1"/>
</dbReference>
<feature type="transmembrane region" description="Helical" evidence="5">
    <location>
        <begin position="35"/>
        <end position="56"/>
    </location>
</feature>
<organism evidence="7 8">
    <name type="scientific">Parafilimonas terrae</name>
    <dbReference type="NCBI Taxonomy" id="1465490"/>
    <lineage>
        <taxon>Bacteria</taxon>
        <taxon>Pseudomonadati</taxon>
        <taxon>Bacteroidota</taxon>
        <taxon>Chitinophagia</taxon>
        <taxon>Chitinophagales</taxon>
        <taxon>Chitinophagaceae</taxon>
        <taxon>Parafilimonas</taxon>
    </lineage>
</organism>
<evidence type="ECO:0000313" key="7">
    <source>
        <dbReference type="EMBL" id="SFQ47708.1"/>
    </source>
</evidence>
<protein>
    <submittedName>
        <fullName evidence="7">Putative flippase GtrA (Transmembrane translocase of bactoprenol-linked glucose)</fullName>
    </submittedName>
</protein>
<dbReference type="EMBL" id="FOXQ01000014">
    <property type="protein sequence ID" value="SFQ47708.1"/>
    <property type="molecule type" value="Genomic_DNA"/>
</dbReference>
<evidence type="ECO:0000259" key="6">
    <source>
        <dbReference type="Pfam" id="PF04138"/>
    </source>
</evidence>
<dbReference type="OrthoDB" id="771485at2"/>
<dbReference type="GO" id="GO:0016020">
    <property type="term" value="C:membrane"/>
    <property type="evidence" value="ECO:0007669"/>
    <property type="project" value="UniProtKB-SubCell"/>
</dbReference>
<gene>
    <name evidence="7" type="ORF">SAMN05444277_11431</name>
</gene>
<keyword evidence="8" id="KW-1185">Reference proteome</keyword>
<evidence type="ECO:0000256" key="3">
    <source>
        <dbReference type="ARBA" id="ARBA00022989"/>
    </source>
</evidence>
<evidence type="ECO:0000256" key="1">
    <source>
        <dbReference type="ARBA" id="ARBA00004141"/>
    </source>
</evidence>
<evidence type="ECO:0000313" key="8">
    <source>
        <dbReference type="Proteomes" id="UP000199031"/>
    </source>
</evidence>
<evidence type="ECO:0000256" key="5">
    <source>
        <dbReference type="SAM" id="Phobius"/>
    </source>
</evidence>
<dbReference type="AlphaFoldDB" id="A0A1I5YTW0"/>
<accession>A0A1I5YTW0</accession>
<feature type="transmembrane region" description="Helical" evidence="5">
    <location>
        <begin position="134"/>
        <end position="153"/>
    </location>
</feature>
<evidence type="ECO:0000256" key="4">
    <source>
        <dbReference type="ARBA" id="ARBA00023136"/>
    </source>
</evidence>
<name>A0A1I5YTW0_9BACT</name>
<sequence length="179" mass="21144">MQKSHAFIRKMVLAVVDAFYPLFRRFMPLQTFRYAACGGINMVFDIVIFMLSYNYFLNKQIVYIAGFAISPYIFAFLIAFCISFPVGFYLSRYVVWQQTKTRKRIQIFRYFLIVVACIALNYFFLKLFVEGFHWWPTFSKIITTVIVVLFSYFTQRNFSFKAAAENKEDAAIAEDELID</sequence>
<keyword evidence="4 5" id="KW-0472">Membrane</keyword>
<feature type="domain" description="GtrA/DPMS transmembrane" evidence="6">
    <location>
        <begin position="33"/>
        <end position="160"/>
    </location>
</feature>
<feature type="transmembrane region" description="Helical" evidence="5">
    <location>
        <begin position="62"/>
        <end position="90"/>
    </location>
</feature>
<keyword evidence="3 5" id="KW-1133">Transmembrane helix</keyword>
<dbReference type="InterPro" id="IPR007267">
    <property type="entry name" value="GtrA_DPMS_TM"/>
</dbReference>
<dbReference type="RefSeq" id="WP_090662131.1">
    <property type="nucleotide sequence ID" value="NZ_FOXQ01000014.1"/>
</dbReference>
<comment type="subcellular location">
    <subcellularLocation>
        <location evidence="1">Membrane</location>
        <topology evidence="1">Multi-pass membrane protein</topology>
    </subcellularLocation>
</comment>
<feature type="transmembrane region" description="Helical" evidence="5">
    <location>
        <begin position="110"/>
        <end position="128"/>
    </location>
</feature>
<dbReference type="STRING" id="1465490.SAMN05444277_11431"/>
<dbReference type="GO" id="GO:0000271">
    <property type="term" value="P:polysaccharide biosynthetic process"/>
    <property type="evidence" value="ECO:0007669"/>
    <property type="project" value="InterPro"/>
</dbReference>